<keyword evidence="2" id="KW-1185">Reference proteome</keyword>
<comment type="caution">
    <text evidence="1">The sequence shown here is derived from an EMBL/GenBank/DDBJ whole genome shotgun (WGS) entry which is preliminary data.</text>
</comment>
<gene>
    <name evidence="1" type="ORF">CTRU02_200669</name>
</gene>
<sequence length="317" mass="35805">MSWEPLLPSLFPTSPLSFLDCEPSFLNVPAGQDTTNTPSTAVHNNPNYNTVAPYKPVGISWLQQYERSGQTYPEKALIPMQSPKTTQYRIRSNLTAQSENDSSLDVFPKFYHRTPLFPRVRKPLSTYLTAKVLLGQLLSYPAMMAKGGRLPPTIFPQCVINGTIPPSECSSQGYHQCLPEELAICSSLVQSFEARTPGSEAFVWANIYKEIERIRKESNSFGRDRLLAAMQALTIYVLLQTRDRDSIPKHDIDMLLSTPLLLARRLCCQAPDFASNLINGASLDRKEWVFRESLRRYDVVNFFFKLLSLNLAKGPHV</sequence>
<organism evidence="1 2">
    <name type="scientific">Colletotrichum truncatum</name>
    <name type="common">Anthracnose fungus</name>
    <name type="synonym">Colletotrichum capsici</name>
    <dbReference type="NCBI Taxonomy" id="5467"/>
    <lineage>
        <taxon>Eukaryota</taxon>
        <taxon>Fungi</taxon>
        <taxon>Dikarya</taxon>
        <taxon>Ascomycota</taxon>
        <taxon>Pezizomycotina</taxon>
        <taxon>Sordariomycetes</taxon>
        <taxon>Hypocreomycetidae</taxon>
        <taxon>Glomerellales</taxon>
        <taxon>Glomerellaceae</taxon>
        <taxon>Colletotrichum</taxon>
        <taxon>Colletotrichum truncatum species complex</taxon>
    </lineage>
</organism>
<reference evidence="1 2" key="1">
    <citation type="journal article" date="2020" name="Phytopathology">
        <title>Genome Sequence Resources of Colletotrichum truncatum, C. plurivorum, C. musicola, and C. sojae: Four Species Pathogenic to Soybean (Glycine max).</title>
        <authorList>
            <person name="Rogerio F."/>
            <person name="Boufleur T.R."/>
            <person name="Ciampi-Guillardi M."/>
            <person name="Sukno S.A."/>
            <person name="Thon M.R."/>
            <person name="Massola Junior N.S."/>
            <person name="Baroncelli R."/>
        </authorList>
    </citation>
    <scope>NUCLEOTIDE SEQUENCE [LARGE SCALE GENOMIC DNA]</scope>
    <source>
        <strain evidence="1 2">CMES1059</strain>
    </source>
</reference>
<evidence type="ECO:0000313" key="2">
    <source>
        <dbReference type="Proteomes" id="UP000805649"/>
    </source>
</evidence>
<dbReference type="EMBL" id="VUJX02000001">
    <property type="protein sequence ID" value="KAL0942783.1"/>
    <property type="molecule type" value="Genomic_DNA"/>
</dbReference>
<accession>A0ACC3ZFT6</accession>
<proteinExistence type="predicted"/>
<evidence type="ECO:0000313" key="1">
    <source>
        <dbReference type="EMBL" id="KAL0942783.1"/>
    </source>
</evidence>
<protein>
    <submittedName>
        <fullName evidence="1">C6 finger domain-containing protein</fullName>
    </submittedName>
</protein>
<name>A0ACC3ZFT6_COLTU</name>
<dbReference type="Proteomes" id="UP000805649">
    <property type="component" value="Unassembled WGS sequence"/>
</dbReference>